<organism evidence="1 2">
    <name type="scientific">Bacillus thuringiensis</name>
    <dbReference type="NCBI Taxonomy" id="1428"/>
    <lineage>
        <taxon>Bacteria</taxon>
        <taxon>Bacillati</taxon>
        <taxon>Bacillota</taxon>
        <taxon>Bacilli</taxon>
        <taxon>Bacillales</taxon>
        <taxon>Bacillaceae</taxon>
        <taxon>Bacillus</taxon>
        <taxon>Bacillus cereus group</taxon>
    </lineage>
</organism>
<dbReference type="GeneID" id="67470259"/>
<dbReference type="AlphaFoldDB" id="A0A1W6WN23"/>
<name>A0A1W6WN23_BACTU</name>
<gene>
    <name evidence="1" type="ORF">CAB88_13125</name>
</gene>
<protein>
    <submittedName>
        <fullName evidence="1">Uncharacterized protein</fullName>
    </submittedName>
</protein>
<sequence>MDIGVPIDVKKFIDKEISKGVRRQIVPLIQQAYELVDASIKDISFLQWALGKKHIGYLDNIAAQFTLYEAANKGILKEITTQIVPNKNKSAYHVELQTENVVITINRVQSKDKTARKAMYRSLLQRDNQYYINFDKQEIIEEPGYLELTHHQINRRVAFVNLGVPDGSGKWFSCIDLTKELHLVGTSEEDKQKNEISREQLVRFKNFAQGVHENGGKN</sequence>
<evidence type="ECO:0000313" key="1">
    <source>
        <dbReference type="EMBL" id="ARP57951.1"/>
    </source>
</evidence>
<dbReference type="RefSeq" id="WP_000351128.1">
    <property type="nucleotide sequence ID" value="NZ_CP021061.1"/>
</dbReference>
<reference evidence="1 2" key="1">
    <citation type="submission" date="2017-04" db="EMBL/GenBank/DDBJ databases">
        <title>Complete Genome Sequence of Bacillus thuringiensis type Strain ATCC 10792.</title>
        <authorList>
            <person name="Oh D.-H."/>
            <person name="Park B.-J."/>
            <person name="Shuai W."/>
            <person name="Chelliah R."/>
        </authorList>
    </citation>
    <scope>NUCLEOTIDE SEQUENCE [LARGE SCALE GENOMIC DNA]</scope>
    <source>
        <strain evidence="1 2">ATCC 10792</strain>
    </source>
</reference>
<proteinExistence type="predicted"/>
<dbReference type="EMBL" id="CP021061">
    <property type="protein sequence ID" value="ARP57951.1"/>
    <property type="molecule type" value="Genomic_DNA"/>
</dbReference>
<accession>A0A1W6WN23</accession>
<keyword evidence="2" id="KW-1185">Reference proteome</keyword>
<evidence type="ECO:0000313" key="2">
    <source>
        <dbReference type="Proteomes" id="UP000194143"/>
    </source>
</evidence>
<dbReference type="Proteomes" id="UP000194143">
    <property type="component" value="Chromosome"/>
</dbReference>